<dbReference type="InterPro" id="IPR000923">
    <property type="entry name" value="BlueCu_1"/>
</dbReference>
<dbReference type="EMBL" id="MFBO01000036">
    <property type="protein sequence ID" value="OGD97203.1"/>
    <property type="molecule type" value="Genomic_DNA"/>
</dbReference>
<feature type="domain" description="Blue (type 1) copper" evidence="5">
    <location>
        <begin position="151"/>
        <end position="239"/>
    </location>
</feature>
<organism evidence="7 8">
    <name type="scientific">Candidatus Curtissbacteria bacterium RIFCSPLOWO2_01_FULL_38_11b</name>
    <dbReference type="NCBI Taxonomy" id="1797725"/>
    <lineage>
        <taxon>Bacteria</taxon>
        <taxon>Candidatus Curtissiibacteriota</taxon>
    </lineage>
</organism>
<evidence type="ECO:0000256" key="3">
    <source>
        <dbReference type="ARBA" id="ARBA00023008"/>
    </source>
</evidence>
<dbReference type="AlphaFoldDB" id="A0A1F5GZB2"/>
<sequence length="241" mass="27195">MKKPQILNLLLLIIVVIFISFFIFNNFKKDTSLAPSSFVKTPHFLDSTPMHDEIYVAQPVNITINFDFDLATGSEIFVVDDQGQQAATGDIKIEDSNTALKKDLTGQLSDGKYKVMYKACWPDGSCHDGSFEFSIDSKKISEYLDMRGRGEVTVKMTGLKYEPEKIIISPETKIVWENLEDIGHFVNTETHPEHTYFPSQNSRELKLGDIFETVFEKPGQYNYHCSAHVPEGMLGAIVVAN</sequence>
<dbReference type="InterPro" id="IPR014756">
    <property type="entry name" value="Ig_E-set"/>
</dbReference>
<dbReference type="InterPro" id="IPR014755">
    <property type="entry name" value="Cu-Rt/internalin_Ig-like"/>
</dbReference>
<evidence type="ECO:0000256" key="2">
    <source>
        <dbReference type="ARBA" id="ARBA00022729"/>
    </source>
</evidence>
<dbReference type="GO" id="GO:0042597">
    <property type="term" value="C:periplasmic space"/>
    <property type="evidence" value="ECO:0007669"/>
    <property type="project" value="InterPro"/>
</dbReference>
<gene>
    <name evidence="7" type="ORF">A3A49_02360</name>
</gene>
<dbReference type="GO" id="GO:0009055">
    <property type="term" value="F:electron transfer activity"/>
    <property type="evidence" value="ECO:0007669"/>
    <property type="project" value="InterPro"/>
</dbReference>
<keyword evidence="4" id="KW-0472">Membrane</keyword>
<keyword evidence="3" id="KW-0186">Copper</keyword>
<dbReference type="Gene3D" id="2.60.40.420">
    <property type="entry name" value="Cupredoxins - blue copper proteins"/>
    <property type="match status" value="1"/>
</dbReference>
<protein>
    <recommendedName>
        <fullName evidence="9">Blue (type 1) copper domain-containing protein</fullName>
    </recommendedName>
</protein>
<dbReference type="Pfam" id="PF04234">
    <property type="entry name" value="CopC"/>
    <property type="match status" value="1"/>
</dbReference>
<dbReference type="Pfam" id="PF00127">
    <property type="entry name" value="Copper-bind"/>
    <property type="match status" value="1"/>
</dbReference>
<proteinExistence type="predicted"/>
<feature type="transmembrane region" description="Helical" evidence="4">
    <location>
        <begin position="6"/>
        <end position="24"/>
    </location>
</feature>
<dbReference type="InterPro" id="IPR007348">
    <property type="entry name" value="CopC_dom"/>
</dbReference>
<evidence type="ECO:0008006" key="9">
    <source>
        <dbReference type="Google" id="ProtNLM"/>
    </source>
</evidence>
<name>A0A1F5GZB2_9BACT</name>
<evidence type="ECO:0000259" key="5">
    <source>
        <dbReference type="Pfam" id="PF00127"/>
    </source>
</evidence>
<accession>A0A1F5GZB2</accession>
<dbReference type="GO" id="GO:0005507">
    <property type="term" value="F:copper ion binding"/>
    <property type="evidence" value="ECO:0007669"/>
    <property type="project" value="InterPro"/>
</dbReference>
<dbReference type="SUPFAM" id="SSF49503">
    <property type="entry name" value="Cupredoxins"/>
    <property type="match status" value="1"/>
</dbReference>
<dbReference type="STRING" id="1797725.A3A49_02360"/>
<comment type="caution">
    <text evidence="7">The sequence shown here is derived from an EMBL/GenBank/DDBJ whole genome shotgun (WGS) entry which is preliminary data.</text>
</comment>
<dbReference type="InterPro" id="IPR008972">
    <property type="entry name" value="Cupredoxin"/>
</dbReference>
<dbReference type="Proteomes" id="UP000176740">
    <property type="component" value="Unassembled WGS sequence"/>
</dbReference>
<keyword evidence="4" id="KW-1133">Transmembrane helix</keyword>
<keyword evidence="2" id="KW-0732">Signal</keyword>
<keyword evidence="4" id="KW-0812">Transmembrane</keyword>
<evidence type="ECO:0000313" key="8">
    <source>
        <dbReference type="Proteomes" id="UP000176740"/>
    </source>
</evidence>
<dbReference type="GO" id="GO:0046688">
    <property type="term" value="P:response to copper ion"/>
    <property type="evidence" value="ECO:0007669"/>
    <property type="project" value="InterPro"/>
</dbReference>
<reference evidence="7 8" key="1">
    <citation type="journal article" date="2016" name="Nat. Commun.">
        <title>Thousands of microbial genomes shed light on interconnected biogeochemical processes in an aquifer system.</title>
        <authorList>
            <person name="Anantharaman K."/>
            <person name="Brown C.T."/>
            <person name="Hug L.A."/>
            <person name="Sharon I."/>
            <person name="Castelle C.J."/>
            <person name="Probst A.J."/>
            <person name="Thomas B.C."/>
            <person name="Singh A."/>
            <person name="Wilkins M.J."/>
            <person name="Karaoz U."/>
            <person name="Brodie E.L."/>
            <person name="Williams K.H."/>
            <person name="Hubbard S.S."/>
            <person name="Banfield J.F."/>
        </authorList>
    </citation>
    <scope>NUCLEOTIDE SEQUENCE [LARGE SCALE GENOMIC DNA]</scope>
</reference>
<dbReference type="Gene3D" id="2.60.40.1220">
    <property type="match status" value="1"/>
</dbReference>
<evidence type="ECO:0000259" key="6">
    <source>
        <dbReference type="Pfam" id="PF04234"/>
    </source>
</evidence>
<feature type="domain" description="CopC" evidence="6">
    <location>
        <begin position="45"/>
        <end position="135"/>
    </location>
</feature>
<evidence type="ECO:0000313" key="7">
    <source>
        <dbReference type="EMBL" id="OGD97203.1"/>
    </source>
</evidence>
<evidence type="ECO:0000256" key="1">
    <source>
        <dbReference type="ARBA" id="ARBA00022723"/>
    </source>
</evidence>
<dbReference type="SUPFAM" id="SSF81296">
    <property type="entry name" value="E set domains"/>
    <property type="match status" value="1"/>
</dbReference>
<evidence type="ECO:0000256" key="4">
    <source>
        <dbReference type="SAM" id="Phobius"/>
    </source>
</evidence>
<keyword evidence="1" id="KW-0479">Metal-binding</keyword>